<proteinExistence type="predicted"/>
<name>A0A9D4JL53_DREPO</name>
<reference evidence="2" key="1">
    <citation type="journal article" date="2019" name="bioRxiv">
        <title>The Genome of the Zebra Mussel, Dreissena polymorpha: A Resource for Invasive Species Research.</title>
        <authorList>
            <person name="McCartney M.A."/>
            <person name="Auch B."/>
            <person name="Kono T."/>
            <person name="Mallez S."/>
            <person name="Zhang Y."/>
            <person name="Obille A."/>
            <person name="Becker A."/>
            <person name="Abrahante J.E."/>
            <person name="Garbe J."/>
            <person name="Badalamenti J.P."/>
            <person name="Herman A."/>
            <person name="Mangelson H."/>
            <person name="Liachko I."/>
            <person name="Sullivan S."/>
            <person name="Sone E.D."/>
            <person name="Koren S."/>
            <person name="Silverstein K.A.T."/>
            <person name="Beckman K.B."/>
            <person name="Gohl D.M."/>
        </authorList>
    </citation>
    <scope>NUCLEOTIDE SEQUENCE</scope>
    <source>
        <strain evidence="2">Duluth1</strain>
        <tissue evidence="2">Whole animal</tissue>
    </source>
</reference>
<feature type="region of interest" description="Disordered" evidence="1">
    <location>
        <begin position="150"/>
        <end position="175"/>
    </location>
</feature>
<evidence type="ECO:0000256" key="1">
    <source>
        <dbReference type="SAM" id="MobiDB-lite"/>
    </source>
</evidence>
<comment type="caution">
    <text evidence="2">The sequence shown here is derived from an EMBL/GenBank/DDBJ whole genome shotgun (WGS) entry which is preliminary data.</text>
</comment>
<dbReference type="AlphaFoldDB" id="A0A9D4JL53"/>
<organism evidence="2 3">
    <name type="scientific">Dreissena polymorpha</name>
    <name type="common">Zebra mussel</name>
    <name type="synonym">Mytilus polymorpha</name>
    <dbReference type="NCBI Taxonomy" id="45954"/>
    <lineage>
        <taxon>Eukaryota</taxon>
        <taxon>Metazoa</taxon>
        <taxon>Spiralia</taxon>
        <taxon>Lophotrochozoa</taxon>
        <taxon>Mollusca</taxon>
        <taxon>Bivalvia</taxon>
        <taxon>Autobranchia</taxon>
        <taxon>Heteroconchia</taxon>
        <taxon>Euheterodonta</taxon>
        <taxon>Imparidentia</taxon>
        <taxon>Neoheterodontei</taxon>
        <taxon>Myida</taxon>
        <taxon>Dreissenoidea</taxon>
        <taxon>Dreissenidae</taxon>
        <taxon>Dreissena</taxon>
    </lineage>
</organism>
<evidence type="ECO:0000313" key="3">
    <source>
        <dbReference type="Proteomes" id="UP000828390"/>
    </source>
</evidence>
<keyword evidence="3" id="KW-1185">Reference proteome</keyword>
<reference evidence="2" key="2">
    <citation type="submission" date="2020-11" db="EMBL/GenBank/DDBJ databases">
        <authorList>
            <person name="McCartney M.A."/>
            <person name="Auch B."/>
            <person name="Kono T."/>
            <person name="Mallez S."/>
            <person name="Becker A."/>
            <person name="Gohl D.M."/>
            <person name="Silverstein K.A.T."/>
            <person name="Koren S."/>
            <person name="Bechman K.B."/>
            <person name="Herman A."/>
            <person name="Abrahante J.E."/>
            <person name="Garbe J."/>
        </authorList>
    </citation>
    <scope>NUCLEOTIDE SEQUENCE</scope>
    <source>
        <strain evidence="2">Duluth1</strain>
        <tissue evidence="2">Whole animal</tissue>
    </source>
</reference>
<accession>A0A9D4JL53</accession>
<dbReference type="EMBL" id="JAIWYP010000005">
    <property type="protein sequence ID" value="KAH3816336.1"/>
    <property type="molecule type" value="Genomic_DNA"/>
</dbReference>
<protein>
    <submittedName>
        <fullName evidence="2">Uncharacterized protein</fullName>
    </submittedName>
</protein>
<evidence type="ECO:0000313" key="2">
    <source>
        <dbReference type="EMBL" id="KAH3816336.1"/>
    </source>
</evidence>
<gene>
    <name evidence="2" type="ORF">DPMN_117850</name>
</gene>
<dbReference type="Proteomes" id="UP000828390">
    <property type="component" value="Unassembled WGS sequence"/>
</dbReference>
<sequence length="193" mass="22436">MSKNQEDSSGNFSNSLTVEQSLLSREVEKALEKQRDLMLDQFSVRFGNKSNNNRNQDFQFKKEGLKYQFNFNMERVDILKKIERLCDLQDVEQATSLIRSEAQALQQRNKLLKITDKHGWDTVREYDEHPLADKDDDAAKLRSAIARAKQNRRFRPNDVSSRSKDYGASSIRSSSQFFRGPSARFGEVASRRY</sequence>